<evidence type="ECO:0000256" key="1">
    <source>
        <dbReference type="ARBA" id="ARBA00022714"/>
    </source>
</evidence>
<dbReference type="PROSITE" id="PS51296">
    <property type="entry name" value="RIESKE"/>
    <property type="match status" value="1"/>
</dbReference>
<keyword evidence="4" id="KW-0411">Iron-sulfur</keyword>
<feature type="domain" description="Rieske" evidence="7">
    <location>
        <begin position="7"/>
        <end position="118"/>
    </location>
</feature>
<dbReference type="GO" id="GO:0051213">
    <property type="term" value="F:dioxygenase activity"/>
    <property type="evidence" value="ECO:0007669"/>
    <property type="project" value="UniProtKB-KW"/>
</dbReference>
<evidence type="ECO:0000313" key="8">
    <source>
        <dbReference type="EMBL" id="XAY07552.1"/>
    </source>
</evidence>
<dbReference type="AlphaFoldDB" id="A0AAU7B1Q7"/>
<evidence type="ECO:0000259" key="7">
    <source>
        <dbReference type="PROSITE" id="PS51296"/>
    </source>
</evidence>
<proteinExistence type="inferred from homology"/>
<dbReference type="PANTHER" id="PTHR21496:SF0">
    <property type="entry name" value="RIESKE DOMAIN-CONTAINING PROTEIN"/>
    <property type="match status" value="1"/>
</dbReference>
<accession>A0AAU7B1Q7</accession>
<keyword evidence="2" id="KW-0479">Metal-binding</keyword>
<organism evidence="8">
    <name type="scientific">Paraconexibacter sp. AEG42_29</name>
    <dbReference type="NCBI Taxonomy" id="2997339"/>
    <lineage>
        <taxon>Bacteria</taxon>
        <taxon>Bacillati</taxon>
        <taxon>Actinomycetota</taxon>
        <taxon>Thermoleophilia</taxon>
        <taxon>Solirubrobacterales</taxon>
        <taxon>Paraconexibacteraceae</taxon>
        <taxon>Paraconexibacter</taxon>
    </lineage>
</organism>
<dbReference type="GO" id="GO:0004497">
    <property type="term" value="F:monooxygenase activity"/>
    <property type="evidence" value="ECO:0007669"/>
    <property type="project" value="UniProtKB-ARBA"/>
</dbReference>
<keyword evidence="1" id="KW-0001">2Fe-2S</keyword>
<dbReference type="InterPro" id="IPR017941">
    <property type="entry name" value="Rieske_2Fe-2S"/>
</dbReference>
<dbReference type="Gene3D" id="2.102.10.10">
    <property type="entry name" value="Rieske [2Fe-2S] iron-sulphur domain"/>
    <property type="match status" value="1"/>
</dbReference>
<keyword evidence="8" id="KW-0560">Oxidoreductase</keyword>
<evidence type="ECO:0000256" key="5">
    <source>
        <dbReference type="ARBA" id="ARBA00034078"/>
    </source>
</evidence>
<evidence type="ECO:0000256" key="4">
    <source>
        <dbReference type="ARBA" id="ARBA00023014"/>
    </source>
</evidence>
<gene>
    <name evidence="8" type="primary">hcaC_2</name>
    <name evidence="8" type="ORF">DSM112329_04437</name>
</gene>
<dbReference type="GO" id="GO:0016705">
    <property type="term" value="F:oxidoreductase activity, acting on paired donors, with incorporation or reduction of molecular oxygen"/>
    <property type="evidence" value="ECO:0007669"/>
    <property type="project" value="UniProtKB-ARBA"/>
</dbReference>
<reference evidence="8" key="1">
    <citation type="submission" date="2022-12" db="EMBL/GenBank/DDBJ databases">
        <title>Paraconexibacter alkalitolerans sp. nov. and Baekduia alba sp. nov., isolated from soil and emended description of the genera Paraconexibacter (Chun et al., 2020) and Baekduia (An et al., 2020).</title>
        <authorList>
            <person name="Vieira S."/>
            <person name="Huber K.J."/>
            <person name="Geppert A."/>
            <person name="Wolf J."/>
            <person name="Neumann-Schaal M."/>
            <person name="Muesken M."/>
            <person name="Overmann J."/>
        </authorList>
    </citation>
    <scope>NUCLEOTIDE SEQUENCE</scope>
    <source>
        <strain evidence="8">AEG42_29</strain>
    </source>
</reference>
<dbReference type="InterPro" id="IPR036922">
    <property type="entry name" value="Rieske_2Fe-2S_sf"/>
</dbReference>
<name>A0AAU7B1Q7_9ACTN</name>
<keyword evidence="8" id="KW-0223">Dioxygenase</keyword>
<comment type="cofactor">
    <cofactor evidence="5">
        <name>[2Fe-2S] cluster</name>
        <dbReference type="ChEBI" id="CHEBI:190135"/>
    </cofactor>
</comment>
<dbReference type="SUPFAM" id="SSF50022">
    <property type="entry name" value="ISP domain"/>
    <property type="match status" value="1"/>
</dbReference>
<comment type="similarity">
    <text evidence="6">Belongs to the bacterial ring-hydroxylating dioxygenase ferredoxin component family.</text>
</comment>
<evidence type="ECO:0000256" key="2">
    <source>
        <dbReference type="ARBA" id="ARBA00022723"/>
    </source>
</evidence>
<keyword evidence="3" id="KW-0408">Iron</keyword>
<dbReference type="RefSeq" id="WP_354698745.1">
    <property type="nucleotide sequence ID" value="NZ_CP114014.1"/>
</dbReference>
<sequence>MSTVTPVRLIAVDDLGDSQVTVVETDHGKLAVGLSAGTPFAVSNRCRHLLASLGEGKVTDDGCLECPWHAARFDVATGKMVRGPQGAFKPIAGAVKGTLGARPLKTYAVEVRDGAIWLV</sequence>
<evidence type="ECO:0000256" key="3">
    <source>
        <dbReference type="ARBA" id="ARBA00023004"/>
    </source>
</evidence>
<dbReference type="GO" id="GO:0051537">
    <property type="term" value="F:2 iron, 2 sulfur cluster binding"/>
    <property type="evidence" value="ECO:0007669"/>
    <property type="project" value="UniProtKB-KW"/>
</dbReference>
<dbReference type="Pfam" id="PF00355">
    <property type="entry name" value="Rieske"/>
    <property type="match status" value="1"/>
</dbReference>
<dbReference type="GO" id="GO:0046872">
    <property type="term" value="F:metal ion binding"/>
    <property type="evidence" value="ECO:0007669"/>
    <property type="project" value="UniProtKB-KW"/>
</dbReference>
<protein>
    <submittedName>
        <fullName evidence="8">3-phenylpropionate/cinnamic acid dioxygenase ferredoxin subunit</fullName>
    </submittedName>
</protein>
<evidence type="ECO:0000256" key="6">
    <source>
        <dbReference type="ARBA" id="ARBA00038001"/>
    </source>
</evidence>
<dbReference type="PANTHER" id="PTHR21496">
    <property type="entry name" value="FERREDOXIN-RELATED"/>
    <property type="match status" value="1"/>
</dbReference>
<dbReference type="EMBL" id="CP114014">
    <property type="protein sequence ID" value="XAY07552.1"/>
    <property type="molecule type" value="Genomic_DNA"/>
</dbReference>
<dbReference type="KEGG" id="parq:DSM112329_04437"/>